<reference evidence="2 3" key="1">
    <citation type="submission" date="2016-12" db="EMBL/GenBank/DDBJ databases">
        <authorList>
            <person name="Song W.-J."/>
            <person name="Kurnit D.M."/>
        </authorList>
    </citation>
    <scope>NUCLEOTIDE SEQUENCE [LARGE SCALE GENOMIC DNA]</scope>
    <source>
        <strain evidence="2 3">175</strain>
    </source>
</reference>
<dbReference type="EMBL" id="FXAM01000001">
    <property type="protein sequence ID" value="SMF95007.1"/>
    <property type="molecule type" value="Genomic_DNA"/>
</dbReference>
<sequence>MLSRLRLRRNRPYLHAVLAAGLFAWLAFLISATCTMPVMAQAMPDMMQTCPDQIGHLGHSDAPSKMLQACSLKPCLESQPSPVFPASPPNGDVPILALFVILVFDAWLGAGLAARIPWGLDPPSGRRIPLIYRFCTLLN</sequence>
<keyword evidence="3" id="KW-1185">Reference proteome</keyword>
<accession>A0A1Y6CXD4</accession>
<proteinExistence type="predicted"/>
<dbReference type="Proteomes" id="UP000192923">
    <property type="component" value="Unassembled WGS sequence"/>
</dbReference>
<keyword evidence="1" id="KW-1133">Transmembrane helix</keyword>
<organism evidence="2 3">
    <name type="scientific">Methylomagnum ishizawai</name>
    <dbReference type="NCBI Taxonomy" id="1760988"/>
    <lineage>
        <taxon>Bacteria</taxon>
        <taxon>Pseudomonadati</taxon>
        <taxon>Pseudomonadota</taxon>
        <taxon>Gammaproteobacteria</taxon>
        <taxon>Methylococcales</taxon>
        <taxon>Methylococcaceae</taxon>
        <taxon>Methylomagnum</taxon>
    </lineage>
</organism>
<feature type="transmembrane region" description="Helical" evidence="1">
    <location>
        <begin position="95"/>
        <end position="118"/>
    </location>
</feature>
<dbReference type="RefSeq" id="WP_125468905.1">
    <property type="nucleotide sequence ID" value="NZ_FXAM01000001.1"/>
</dbReference>
<dbReference type="STRING" id="1760988.SAMN02949497_2347"/>
<dbReference type="AlphaFoldDB" id="A0A1Y6CXD4"/>
<feature type="transmembrane region" description="Helical" evidence="1">
    <location>
        <begin position="12"/>
        <end position="39"/>
    </location>
</feature>
<evidence type="ECO:0000256" key="1">
    <source>
        <dbReference type="SAM" id="Phobius"/>
    </source>
</evidence>
<gene>
    <name evidence="2" type="ORF">SAMN02949497_2347</name>
</gene>
<keyword evidence="1" id="KW-0472">Membrane</keyword>
<protein>
    <submittedName>
        <fullName evidence="2">Uncharacterized protein</fullName>
    </submittedName>
</protein>
<keyword evidence="1" id="KW-0812">Transmembrane</keyword>
<evidence type="ECO:0000313" key="3">
    <source>
        <dbReference type="Proteomes" id="UP000192923"/>
    </source>
</evidence>
<dbReference type="OrthoDB" id="5573961at2"/>
<name>A0A1Y6CXD4_9GAMM</name>
<evidence type="ECO:0000313" key="2">
    <source>
        <dbReference type="EMBL" id="SMF95007.1"/>
    </source>
</evidence>